<dbReference type="Pfam" id="PF00512">
    <property type="entry name" value="HisKA"/>
    <property type="match status" value="1"/>
</dbReference>
<comment type="catalytic activity">
    <reaction evidence="1">
        <text>ATP + protein L-histidine = ADP + protein N-phospho-L-histidine.</text>
        <dbReference type="EC" id="2.7.13.3"/>
    </reaction>
</comment>
<dbReference type="Proteomes" id="UP000253606">
    <property type="component" value="Chromosome"/>
</dbReference>
<dbReference type="CDD" id="cd00082">
    <property type="entry name" value="HisKA"/>
    <property type="match status" value="1"/>
</dbReference>
<gene>
    <name evidence="10" type="ORF">ACPOL_4051</name>
</gene>
<reference evidence="10 11" key="1">
    <citation type="journal article" date="2018" name="Front. Microbiol.">
        <title>Hydrolytic Capabilities as a Key to Environmental Success: Chitinolytic and Cellulolytic Acidobacteria From Acidic Sub-arctic Soils and Boreal Peatlands.</title>
        <authorList>
            <person name="Belova S.E."/>
            <person name="Ravin N.V."/>
            <person name="Pankratov T.A."/>
            <person name="Rakitin A.L."/>
            <person name="Ivanova A.A."/>
            <person name="Beletsky A.V."/>
            <person name="Mardanov A.V."/>
            <person name="Sinninghe Damste J.S."/>
            <person name="Dedysh S.N."/>
        </authorList>
    </citation>
    <scope>NUCLEOTIDE SEQUENCE [LARGE SCALE GENOMIC DNA]</scope>
    <source>
        <strain evidence="10 11">SBC82</strain>
    </source>
</reference>
<keyword evidence="8" id="KW-0902">Two-component regulatory system</keyword>
<evidence type="ECO:0000256" key="2">
    <source>
        <dbReference type="ARBA" id="ARBA00012438"/>
    </source>
</evidence>
<protein>
    <recommendedName>
        <fullName evidence="2">histidine kinase</fullName>
        <ecNumber evidence="2">2.7.13.3</ecNumber>
    </recommendedName>
</protein>
<dbReference type="EC" id="2.7.13.3" evidence="2"/>
<dbReference type="Pfam" id="PF02518">
    <property type="entry name" value="HATPase_c"/>
    <property type="match status" value="1"/>
</dbReference>
<evidence type="ECO:0000256" key="1">
    <source>
        <dbReference type="ARBA" id="ARBA00000085"/>
    </source>
</evidence>
<dbReference type="SUPFAM" id="SSF55874">
    <property type="entry name" value="ATPase domain of HSP90 chaperone/DNA topoisomerase II/histidine kinase"/>
    <property type="match status" value="1"/>
</dbReference>
<proteinExistence type="predicted"/>
<evidence type="ECO:0000256" key="7">
    <source>
        <dbReference type="ARBA" id="ARBA00022840"/>
    </source>
</evidence>
<evidence type="ECO:0000256" key="4">
    <source>
        <dbReference type="ARBA" id="ARBA00022679"/>
    </source>
</evidence>
<dbReference type="PANTHER" id="PTHR43065:SF10">
    <property type="entry name" value="PEROXIDE STRESS-ACTIVATED HISTIDINE KINASE MAK3"/>
    <property type="match status" value="1"/>
</dbReference>
<dbReference type="SMART" id="SM00388">
    <property type="entry name" value="HisKA"/>
    <property type="match status" value="1"/>
</dbReference>
<dbReference type="InterPro" id="IPR003594">
    <property type="entry name" value="HATPase_dom"/>
</dbReference>
<sequence>MSRMIAFISHDLRQPLTAILANAELLTRPNISEMERMDFYQEIRWDVDRINELVSSLLECSKGRDSLRLAVGNIVKTVEHAIRMTCARQEFHRIVIKHHHKGRAVGWFDCSRLERAVVNLVLNACEAVDPGSGQIVIATTGRKDTVEIDVSDDGPGIPAMVQASVFRPFVTYGKAQGNGLGLAIAKKIVEDHGGMIRLDERCETGTSFKITIPFASPR</sequence>
<dbReference type="SUPFAM" id="SSF47384">
    <property type="entry name" value="Homodimeric domain of signal transducing histidine kinase"/>
    <property type="match status" value="1"/>
</dbReference>
<keyword evidence="7" id="KW-0067">ATP-binding</keyword>
<evidence type="ECO:0000256" key="3">
    <source>
        <dbReference type="ARBA" id="ARBA00022553"/>
    </source>
</evidence>
<keyword evidence="3" id="KW-0597">Phosphoprotein</keyword>
<keyword evidence="4" id="KW-0808">Transferase</keyword>
<dbReference type="Gene3D" id="1.10.287.130">
    <property type="match status" value="1"/>
</dbReference>
<evidence type="ECO:0000256" key="5">
    <source>
        <dbReference type="ARBA" id="ARBA00022741"/>
    </source>
</evidence>
<evidence type="ECO:0000259" key="9">
    <source>
        <dbReference type="PROSITE" id="PS50109"/>
    </source>
</evidence>
<dbReference type="PANTHER" id="PTHR43065">
    <property type="entry name" value="SENSOR HISTIDINE KINASE"/>
    <property type="match status" value="1"/>
</dbReference>
<dbReference type="GO" id="GO:0005524">
    <property type="term" value="F:ATP binding"/>
    <property type="evidence" value="ECO:0007669"/>
    <property type="project" value="UniProtKB-KW"/>
</dbReference>
<keyword evidence="11" id="KW-1185">Reference proteome</keyword>
<keyword evidence="6 10" id="KW-0418">Kinase</keyword>
<dbReference type="CDD" id="cd00075">
    <property type="entry name" value="HATPase"/>
    <property type="match status" value="1"/>
</dbReference>
<organism evidence="10 11">
    <name type="scientific">Acidisarcina polymorpha</name>
    <dbReference type="NCBI Taxonomy" id="2211140"/>
    <lineage>
        <taxon>Bacteria</taxon>
        <taxon>Pseudomonadati</taxon>
        <taxon>Acidobacteriota</taxon>
        <taxon>Terriglobia</taxon>
        <taxon>Terriglobales</taxon>
        <taxon>Acidobacteriaceae</taxon>
        <taxon>Acidisarcina</taxon>
    </lineage>
</organism>
<dbReference type="PRINTS" id="PR00344">
    <property type="entry name" value="BCTRLSENSOR"/>
</dbReference>
<dbReference type="Gene3D" id="3.30.565.10">
    <property type="entry name" value="Histidine kinase-like ATPase, C-terminal domain"/>
    <property type="match status" value="1"/>
</dbReference>
<dbReference type="EMBL" id="CP030840">
    <property type="protein sequence ID" value="AXC13330.1"/>
    <property type="molecule type" value="Genomic_DNA"/>
</dbReference>
<dbReference type="InterPro" id="IPR003661">
    <property type="entry name" value="HisK_dim/P_dom"/>
</dbReference>
<accession>A0A2Z5G2S9</accession>
<dbReference type="InterPro" id="IPR005467">
    <property type="entry name" value="His_kinase_dom"/>
</dbReference>
<feature type="domain" description="Histidine kinase" evidence="9">
    <location>
        <begin position="7"/>
        <end position="216"/>
    </location>
</feature>
<evidence type="ECO:0000256" key="8">
    <source>
        <dbReference type="ARBA" id="ARBA00023012"/>
    </source>
</evidence>
<dbReference type="InterPro" id="IPR036890">
    <property type="entry name" value="HATPase_C_sf"/>
</dbReference>
<dbReference type="GO" id="GO:0000155">
    <property type="term" value="F:phosphorelay sensor kinase activity"/>
    <property type="evidence" value="ECO:0007669"/>
    <property type="project" value="InterPro"/>
</dbReference>
<dbReference type="InterPro" id="IPR004358">
    <property type="entry name" value="Sig_transdc_His_kin-like_C"/>
</dbReference>
<dbReference type="SMART" id="SM00387">
    <property type="entry name" value="HATPase_c"/>
    <property type="match status" value="1"/>
</dbReference>
<dbReference type="PROSITE" id="PS50109">
    <property type="entry name" value="HIS_KIN"/>
    <property type="match status" value="1"/>
</dbReference>
<evidence type="ECO:0000256" key="6">
    <source>
        <dbReference type="ARBA" id="ARBA00022777"/>
    </source>
</evidence>
<evidence type="ECO:0000313" key="10">
    <source>
        <dbReference type="EMBL" id="AXC13330.1"/>
    </source>
</evidence>
<dbReference type="KEGG" id="abas:ACPOL_4051"/>
<dbReference type="InterPro" id="IPR036097">
    <property type="entry name" value="HisK_dim/P_sf"/>
</dbReference>
<keyword evidence="5" id="KW-0547">Nucleotide-binding</keyword>
<name>A0A2Z5G2S9_9BACT</name>
<evidence type="ECO:0000313" key="11">
    <source>
        <dbReference type="Proteomes" id="UP000253606"/>
    </source>
</evidence>
<dbReference type="AlphaFoldDB" id="A0A2Z5G2S9"/>